<evidence type="ECO:0000256" key="6">
    <source>
        <dbReference type="ARBA" id="ARBA00023136"/>
    </source>
</evidence>
<dbReference type="SUPFAM" id="SSF103473">
    <property type="entry name" value="MFS general substrate transporter"/>
    <property type="match status" value="1"/>
</dbReference>
<dbReference type="Gene3D" id="1.20.1250.20">
    <property type="entry name" value="MFS general substrate transporter like domains"/>
    <property type="match status" value="1"/>
</dbReference>
<keyword evidence="5 7" id="KW-1133">Transmembrane helix</keyword>
<evidence type="ECO:0000256" key="3">
    <source>
        <dbReference type="ARBA" id="ARBA00022475"/>
    </source>
</evidence>
<comment type="subcellular location">
    <subcellularLocation>
        <location evidence="1">Cell membrane</location>
        <topology evidence="1">Multi-pass membrane protein</topology>
    </subcellularLocation>
</comment>
<dbReference type="InterPro" id="IPR020846">
    <property type="entry name" value="MFS_dom"/>
</dbReference>
<keyword evidence="3" id="KW-1003">Cell membrane</keyword>
<dbReference type="GO" id="GO:0005886">
    <property type="term" value="C:plasma membrane"/>
    <property type="evidence" value="ECO:0007669"/>
    <property type="project" value="UniProtKB-SubCell"/>
</dbReference>
<dbReference type="STRING" id="1470563.SAMN05444000_101203"/>
<evidence type="ECO:0000313" key="9">
    <source>
        <dbReference type="EMBL" id="SHI47057.1"/>
    </source>
</evidence>
<feature type="transmembrane region" description="Helical" evidence="7">
    <location>
        <begin position="258"/>
        <end position="276"/>
    </location>
</feature>
<sequence length="400" mass="42448">MNFAALKSPNFRTYISGSFMGLLSLWMQRVTSGWLAWDLTNSASFVGLVALLQFAPAILLSPLFGVWADRLNVKRSAVTVQSLNCLIAVAFFAVAALGWLTPFWMGVLSLASGIAAAASHPVRMSLTPRLVERDLIGSVVNIVAINFNVARMLGPALGGLSIGVFGVTVTLFIQALLYVPYVYVLTRLTLRPRRDTGSASEPFFHALAAGFRHVWTTPVIWRAMVIVAVLSLVARGTLEILPPLADGIFDRGASGLGVLLSATGAGAIIGGVFKGFLPPQEPERIPRLSLAFVLLGLGLVPVLGAVRIWEVALIVVAGMAFVTTLTAISMQTAIQIVLEDDMRGRVMSLWAVVAAGGSALGAGILGVLADVLGYELTLFWAGSGAAVCLTAYFVYIFAQR</sequence>
<feature type="transmembrane region" description="Helical" evidence="7">
    <location>
        <begin position="43"/>
        <end position="66"/>
    </location>
</feature>
<feature type="transmembrane region" description="Helical" evidence="7">
    <location>
        <begin position="78"/>
        <end position="97"/>
    </location>
</feature>
<dbReference type="GO" id="GO:0022857">
    <property type="term" value="F:transmembrane transporter activity"/>
    <property type="evidence" value="ECO:0007669"/>
    <property type="project" value="InterPro"/>
</dbReference>
<feature type="transmembrane region" description="Helical" evidence="7">
    <location>
        <begin position="349"/>
        <end position="372"/>
    </location>
</feature>
<organism evidence="9 10">
    <name type="scientific">Shimia gijangensis</name>
    <dbReference type="NCBI Taxonomy" id="1470563"/>
    <lineage>
        <taxon>Bacteria</taxon>
        <taxon>Pseudomonadati</taxon>
        <taxon>Pseudomonadota</taxon>
        <taxon>Alphaproteobacteria</taxon>
        <taxon>Rhodobacterales</taxon>
        <taxon>Roseobacteraceae</taxon>
    </lineage>
</organism>
<dbReference type="RefSeq" id="WP_073248474.1">
    <property type="nucleotide sequence ID" value="NZ_FQZQ01000001.1"/>
</dbReference>
<evidence type="ECO:0000256" key="4">
    <source>
        <dbReference type="ARBA" id="ARBA00022692"/>
    </source>
</evidence>
<evidence type="ECO:0000256" key="1">
    <source>
        <dbReference type="ARBA" id="ARBA00004651"/>
    </source>
</evidence>
<keyword evidence="6 7" id="KW-0472">Membrane</keyword>
<dbReference type="PANTHER" id="PTHR23513">
    <property type="entry name" value="INTEGRAL MEMBRANE EFFLUX PROTEIN-RELATED"/>
    <property type="match status" value="1"/>
</dbReference>
<feature type="transmembrane region" description="Helical" evidence="7">
    <location>
        <begin position="378"/>
        <end position="398"/>
    </location>
</feature>
<feature type="transmembrane region" description="Helical" evidence="7">
    <location>
        <begin position="12"/>
        <end position="31"/>
    </location>
</feature>
<protein>
    <submittedName>
        <fullName evidence="9">Predicted arabinose efflux permease, MFS family</fullName>
    </submittedName>
</protein>
<dbReference type="AlphaFoldDB" id="A0A1M6BEF9"/>
<feature type="transmembrane region" description="Helical" evidence="7">
    <location>
        <begin position="160"/>
        <end position="184"/>
    </location>
</feature>
<feature type="transmembrane region" description="Helical" evidence="7">
    <location>
        <begin position="219"/>
        <end position="238"/>
    </location>
</feature>
<evidence type="ECO:0000256" key="2">
    <source>
        <dbReference type="ARBA" id="ARBA00022448"/>
    </source>
</evidence>
<keyword evidence="4 7" id="KW-0812">Transmembrane</keyword>
<name>A0A1M6BEF9_9RHOB</name>
<feature type="transmembrane region" description="Helical" evidence="7">
    <location>
        <begin position="288"/>
        <end position="306"/>
    </location>
</feature>
<evidence type="ECO:0000256" key="5">
    <source>
        <dbReference type="ARBA" id="ARBA00022989"/>
    </source>
</evidence>
<dbReference type="EMBL" id="FQZQ01000001">
    <property type="protein sequence ID" value="SHI47057.1"/>
    <property type="molecule type" value="Genomic_DNA"/>
</dbReference>
<feature type="domain" description="Major facilitator superfamily (MFS) profile" evidence="8">
    <location>
        <begin position="1"/>
        <end position="400"/>
    </location>
</feature>
<dbReference type="Pfam" id="PF05977">
    <property type="entry name" value="MFS_3"/>
    <property type="match status" value="1"/>
</dbReference>
<proteinExistence type="predicted"/>
<dbReference type="CDD" id="cd06173">
    <property type="entry name" value="MFS_MefA_like"/>
    <property type="match status" value="1"/>
</dbReference>
<keyword evidence="2" id="KW-0813">Transport</keyword>
<keyword evidence="10" id="KW-1185">Reference proteome</keyword>
<dbReference type="Proteomes" id="UP000183982">
    <property type="component" value="Unassembled WGS sequence"/>
</dbReference>
<dbReference type="InterPro" id="IPR010290">
    <property type="entry name" value="TM_effector"/>
</dbReference>
<evidence type="ECO:0000256" key="7">
    <source>
        <dbReference type="SAM" id="Phobius"/>
    </source>
</evidence>
<dbReference type="PROSITE" id="PS50850">
    <property type="entry name" value="MFS"/>
    <property type="match status" value="1"/>
</dbReference>
<gene>
    <name evidence="9" type="ORF">SAMN05444000_101203</name>
</gene>
<feature type="transmembrane region" description="Helical" evidence="7">
    <location>
        <begin position="312"/>
        <end position="337"/>
    </location>
</feature>
<dbReference type="InterPro" id="IPR036259">
    <property type="entry name" value="MFS_trans_sf"/>
</dbReference>
<dbReference type="PANTHER" id="PTHR23513:SF11">
    <property type="entry name" value="STAPHYLOFERRIN A TRANSPORTER"/>
    <property type="match status" value="1"/>
</dbReference>
<evidence type="ECO:0000259" key="8">
    <source>
        <dbReference type="PROSITE" id="PS50850"/>
    </source>
</evidence>
<evidence type="ECO:0000313" key="10">
    <source>
        <dbReference type="Proteomes" id="UP000183982"/>
    </source>
</evidence>
<accession>A0A1M6BEF9</accession>
<reference evidence="10" key="1">
    <citation type="submission" date="2016-11" db="EMBL/GenBank/DDBJ databases">
        <authorList>
            <person name="Varghese N."/>
            <person name="Submissions S."/>
        </authorList>
    </citation>
    <scope>NUCLEOTIDE SEQUENCE [LARGE SCALE GENOMIC DNA]</scope>
    <source>
        <strain evidence="10">DSM 100564</strain>
    </source>
</reference>